<dbReference type="AlphaFoldDB" id="A0A6G0Z2G1"/>
<dbReference type="EMBL" id="VUJU01001585">
    <property type="protein sequence ID" value="KAF0764635.1"/>
    <property type="molecule type" value="Genomic_DNA"/>
</dbReference>
<accession>A0A6G0Z2G1</accession>
<organism evidence="2 3">
    <name type="scientific">Aphis craccivora</name>
    <name type="common">Cowpea aphid</name>
    <dbReference type="NCBI Taxonomy" id="307492"/>
    <lineage>
        <taxon>Eukaryota</taxon>
        <taxon>Metazoa</taxon>
        <taxon>Ecdysozoa</taxon>
        <taxon>Arthropoda</taxon>
        <taxon>Hexapoda</taxon>
        <taxon>Insecta</taxon>
        <taxon>Pterygota</taxon>
        <taxon>Neoptera</taxon>
        <taxon>Paraneoptera</taxon>
        <taxon>Hemiptera</taxon>
        <taxon>Sternorrhyncha</taxon>
        <taxon>Aphidomorpha</taxon>
        <taxon>Aphidoidea</taxon>
        <taxon>Aphididae</taxon>
        <taxon>Aphidini</taxon>
        <taxon>Aphis</taxon>
        <taxon>Aphis</taxon>
    </lineage>
</organism>
<name>A0A6G0Z2G1_APHCR</name>
<evidence type="ECO:0000313" key="3">
    <source>
        <dbReference type="Proteomes" id="UP000478052"/>
    </source>
</evidence>
<protein>
    <submittedName>
        <fullName evidence="2">Nucleic-acid-binding protein</fullName>
    </submittedName>
</protein>
<sequence length="106" mass="12075">MIPRNQIALITNLIASNSDKNTFQISTQKDYNLPDKFSFCDGANSWSYKEYLVYKKLSATVKKKIRNVSHSISRSLNLTQSQNPRNFNHKPTNADIVSNNRLPITG</sequence>
<reference evidence="2 3" key="1">
    <citation type="submission" date="2019-08" db="EMBL/GenBank/DDBJ databases">
        <title>Whole genome of Aphis craccivora.</title>
        <authorList>
            <person name="Voronova N.V."/>
            <person name="Shulinski R.S."/>
            <person name="Bandarenka Y.V."/>
            <person name="Zhorov D.G."/>
            <person name="Warner D."/>
        </authorList>
    </citation>
    <scope>NUCLEOTIDE SEQUENCE [LARGE SCALE GENOMIC DNA]</scope>
    <source>
        <strain evidence="2">180601</strain>
        <tissue evidence="2">Whole Body</tissue>
    </source>
</reference>
<gene>
    <name evidence="2" type="ORF">FWK35_00033277</name>
</gene>
<comment type="caution">
    <text evidence="2">The sequence shown here is derived from an EMBL/GenBank/DDBJ whole genome shotgun (WGS) entry which is preliminary data.</text>
</comment>
<evidence type="ECO:0000313" key="2">
    <source>
        <dbReference type="EMBL" id="KAF0764635.1"/>
    </source>
</evidence>
<evidence type="ECO:0000256" key="1">
    <source>
        <dbReference type="SAM" id="MobiDB-lite"/>
    </source>
</evidence>
<keyword evidence="3" id="KW-1185">Reference proteome</keyword>
<dbReference type="Proteomes" id="UP000478052">
    <property type="component" value="Unassembled WGS sequence"/>
</dbReference>
<proteinExistence type="predicted"/>
<feature type="region of interest" description="Disordered" evidence="1">
    <location>
        <begin position="80"/>
        <end position="106"/>
    </location>
</feature>